<comment type="caution">
    <text evidence="7">The sequence shown here is derived from an EMBL/GenBank/DDBJ whole genome shotgun (WGS) entry which is preliminary data.</text>
</comment>
<evidence type="ECO:0000256" key="1">
    <source>
        <dbReference type="ARBA" id="ARBA00004370"/>
    </source>
</evidence>
<keyword evidence="3" id="KW-1133">Transmembrane helix</keyword>
<evidence type="ECO:0000256" key="2">
    <source>
        <dbReference type="ARBA" id="ARBA00022692"/>
    </source>
</evidence>
<dbReference type="GO" id="GO:0007165">
    <property type="term" value="P:signal transduction"/>
    <property type="evidence" value="ECO:0007669"/>
    <property type="project" value="UniProtKB-ARBA"/>
</dbReference>
<evidence type="ECO:0000313" key="8">
    <source>
        <dbReference type="Proteomes" id="UP000235145"/>
    </source>
</evidence>
<evidence type="ECO:0000256" key="4">
    <source>
        <dbReference type="ARBA" id="ARBA00023136"/>
    </source>
</evidence>
<evidence type="ECO:0000256" key="5">
    <source>
        <dbReference type="SAM" id="SignalP"/>
    </source>
</evidence>
<keyword evidence="4" id="KW-0472">Membrane</keyword>
<keyword evidence="5" id="KW-0732">Signal</keyword>
<dbReference type="InterPro" id="IPR042240">
    <property type="entry name" value="CHASE_sf"/>
</dbReference>
<feature type="signal peptide" evidence="5">
    <location>
        <begin position="1"/>
        <end position="20"/>
    </location>
</feature>
<feature type="chain" id="PRO_5040491885" description="CHASE domain-containing protein" evidence="5">
    <location>
        <begin position="21"/>
        <end position="164"/>
    </location>
</feature>
<evidence type="ECO:0000259" key="6">
    <source>
        <dbReference type="Pfam" id="PF03924"/>
    </source>
</evidence>
<dbReference type="Proteomes" id="UP000235145">
    <property type="component" value="Unassembled WGS sequence"/>
</dbReference>
<dbReference type="GO" id="GO:0003824">
    <property type="term" value="F:catalytic activity"/>
    <property type="evidence" value="ECO:0007669"/>
    <property type="project" value="UniProtKB-ARBA"/>
</dbReference>
<dbReference type="GO" id="GO:0016020">
    <property type="term" value="C:membrane"/>
    <property type="evidence" value="ECO:0007669"/>
    <property type="project" value="UniProtKB-SubCell"/>
</dbReference>
<sequence length="164" mass="18643">MNSGIIIVFIQILLQENVTALIECVKKDIGFSQGKPVAAFTIYKSLIQWKSFEAERSSVFDRLIQTIGLAIKETFAEYTARTAFERPLLSGVANAQRVMNYEREDLERQHDGNIRTMTKEPSPFRDGYAPVIFAQETVSYLKLNKQRKKLSHPTPATQGFPTEL</sequence>
<name>A0A9R1WRK5_LACSA</name>
<evidence type="ECO:0000256" key="3">
    <source>
        <dbReference type="ARBA" id="ARBA00022989"/>
    </source>
</evidence>
<proteinExistence type="predicted"/>
<protein>
    <recommendedName>
        <fullName evidence="6">CHASE domain-containing protein</fullName>
    </recommendedName>
</protein>
<dbReference type="AlphaFoldDB" id="A0A9R1WRK5"/>
<keyword evidence="2" id="KW-0812">Transmembrane</keyword>
<dbReference type="Gene3D" id="3.30.450.350">
    <property type="entry name" value="CHASE domain"/>
    <property type="match status" value="1"/>
</dbReference>
<organism evidence="7 8">
    <name type="scientific">Lactuca sativa</name>
    <name type="common">Garden lettuce</name>
    <dbReference type="NCBI Taxonomy" id="4236"/>
    <lineage>
        <taxon>Eukaryota</taxon>
        <taxon>Viridiplantae</taxon>
        <taxon>Streptophyta</taxon>
        <taxon>Embryophyta</taxon>
        <taxon>Tracheophyta</taxon>
        <taxon>Spermatophyta</taxon>
        <taxon>Magnoliopsida</taxon>
        <taxon>eudicotyledons</taxon>
        <taxon>Gunneridae</taxon>
        <taxon>Pentapetalae</taxon>
        <taxon>asterids</taxon>
        <taxon>campanulids</taxon>
        <taxon>Asterales</taxon>
        <taxon>Asteraceae</taxon>
        <taxon>Cichorioideae</taxon>
        <taxon>Cichorieae</taxon>
        <taxon>Lactucinae</taxon>
        <taxon>Lactuca</taxon>
    </lineage>
</organism>
<dbReference type="Pfam" id="PF03924">
    <property type="entry name" value="CHASE"/>
    <property type="match status" value="1"/>
</dbReference>
<evidence type="ECO:0000313" key="7">
    <source>
        <dbReference type="EMBL" id="KAJ0187555.1"/>
    </source>
</evidence>
<comment type="subcellular location">
    <subcellularLocation>
        <location evidence="1">Membrane</location>
    </subcellularLocation>
</comment>
<dbReference type="InterPro" id="IPR006189">
    <property type="entry name" value="CHASE_dom"/>
</dbReference>
<reference evidence="7 8" key="1">
    <citation type="journal article" date="2017" name="Nat. Commun.">
        <title>Genome assembly with in vitro proximity ligation data and whole-genome triplication in lettuce.</title>
        <authorList>
            <person name="Reyes-Chin-Wo S."/>
            <person name="Wang Z."/>
            <person name="Yang X."/>
            <person name="Kozik A."/>
            <person name="Arikit S."/>
            <person name="Song C."/>
            <person name="Xia L."/>
            <person name="Froenicke L."/>
            <person name="Lavelle D.O."/>
            <person name="Truco M.J."/>
            <person name="Xia R."/>
            <person name="Zhu S."/>
            <person name="Xu C."/>
            <person name="Xu H."/>
            <person name="Xu X."/>
            <person name="Cox K."/>
            <person name="Korf I."/>
            <person name="Meyers B.C."/>
            <person name="Michelmore R.W."/>
        </authorList>
    </citation>
    <scope>NUCLEOTIDE SEQUENCE [LARGE SCALE GENOMIC DNA]</scope>
    <source>
        <strain evidence="8">cv. Salinas</strain>
        <tissue evidence="7">Seedlings</tissue>
    </source>
</reference>
<gene>
    <name evidence="7" type="ORF">LSAT_V11C900457350</name>
</gene>
<keyword evidence="8" id="KW-1185">Reference proteome</keyword>
<accession>A0A9R1WRK5</accession>
<dbReference type="EMBL" id="NBSK02000009">
    <property type="protein sequence ID" value="KAJ0187555.1"/>
    <property type="molecule type" value="Genomic_DNA"/>
</dbReference>
<feature type="domain" description="CHASE" evidence="6">
    <location>
        <begin position="73"/>
        <end position="137"/>
    </location>
</feature>